<dbReference type="Proteomes" id="UP000184749">
    <property type="component" value="Plasmid pRgalIE4872d"/>
</dbReference>
<dbReference type="CDD" id="cd07012">
    <property type="entry name" value="PBP2_Bug_TTT"/>
    <property type="match status" value="1"/>
</dbReference>
<comment type="similarity">
    <text evidence="1">Belongs to the UPF0065 (bug) family.</text>
</comment>
<sequence length="331" mass="36245">MRDKGEEIIMRLSALLPFMAAAAMAVPVPAFTHDYPDRVIRLIAPVPPGGMNDTFGRIFAEKLSEILRQRVILENRPGAAGTVGARLVANADPDGYTLCWCQSGSLTLQHQLMAEAPYDPLKDFEPITRLWDLNLILTSTQKTAKNFDDFLRVGQIGQTPLTYGSAGVGSLHQLVMELAQDELSIKLTHVPYAGDAQQITDLMSGKIELATLSPMAANGLRHEQNVVFLASLGPERSPLFPDTLSLVERGYEDVHVTSWLGVVAPAQTPSWIVERLNAALQEAMKDPAVLERMRIAGIKPTPDVSPDDLKAFIQQEIDRLASLIKKSKGDN</sequence>
<accession>A0A1L5NRZ6</accession>
<keyword evidence="3" id="KW-0614">Plasmid</keyword>
<dbReference type="PANTHER" id="PTHR42928">
    <property type="entry name" value="TRICARBOXYLATE-BINDING PROTEIN"/>
    <property type="match status" value="1"/>
</dbReference>
<dbReference type="InterPro" id="IPR005064">
    <property type="entry name" value="BUG"/>
</dbReference>
<name>A0A1L5NRZ6_9HYPH</name>
<proteinExistence type="inferred from homology"/>
<gene>
    <name evidence="3" type="ORF">IE4872_PD00134</name>
</gene>
<protein>
    <submittedName>
        <fullName evidence="3">Bordetella uptake domain-containing protein</fullName>
    </submittedName>
</protein>
<dbReference type="Pfam" id="PF03401">
    <property type="entry name" value="TctC"/>
    <property type="match status" value="1"/>
</dbReference>
<dbReference type="InterPro" id="IPR042100">
    <property type="entry name" value="Bug_dom1"/>
</dbReference>
<feature type="chain" id="PRO_5012634377" evidence="2">
    <location>
        <begin position="26"/>
        <end position="331"/>
    </location>
</feature>
<dbReference type="Gene3D" id="3.40.190.150">
    <property type="entry name" value="Bordetella uptake gene, domain 1"/>
    <property type="match status" value="1"/>
</dbReference>
<geneLocation type="plasmid" evidence="4">
    <name>prgalie4872d</name>
</geneLocation>
<organism evidence="3 4">
    <name type="scientific">Rhizobium gallicum</name>
    <dbReference type="NCBI Taxonomy" id="56730"/>
    <lineage>
        <taxon>Bacteria</taxon>
        <taxon>Pseudomonadati</taxon>
        <taxon>Pseudomonadota</taxon>
        <taxon>Alphaproteobacteria</taxon>
        <taxon>Hyphomicrobiales</taxon>
        <taxon>Rhizobiaceae</taxon>
        <taxon>Rhizobium/Agrobacterium group</taxon>
        <taxon>Rhizobium</taxon>
    </lineage>
</organism>
<evidence type="ECO:0000256" key="1">
    <source>
        <dbReference type="ARBA" id="ARBA00006987"/>
    </source>
</evidence>
<dbReference type="SUPFAM" id="SSF53850">
    <property type="entry name" value="Periplasmic binding protein-like II"/>
    <property type="match status" value="1"/>
</dbReference>
<dbReference type="PIRSF" id="PIRSF017082">
    <property type="entry name" value="YflP"/>
    <property type="match status" value="1"/>
</dbReference>
<dbReference type="Gene3D" id="3.40.190.10">
    <property type="entry name" value="Periplasmic binding protein-like II"/>
    <property type="match status" value="1"/>
</dbReference>
<keyword evidence="2" id="KW-0732">Signal</keyword>
<reference evidence="3 4" key="1">
    <citation type="submission" date="2016-09" db="EMBL/GenBank/DDBJ databases">
        <title>The complete genome sequences of Rhizobium gallicum, symbiovars gallicum and phaseoli, symbionts associated to common bean (Phaseolus vulgaris).</title>
        <authorList>
            <person name="Bustos P."/>
            <person name="Santamaria R.I."/>
            <person name="Perez-Carrascal O.M."/>
            <person name="Juarez S."/>
            <person name="Lozano L."/>
            <person name="Martinez-Flores I."/>
            <person name="Martinez-Romero E."/>
            <person name="Cevallos M."/>
            <person name="Romero D."/>
            <person name="Davila G."/>
            <person name="Gonzalez V."/>
        </authorList>
    </citation>
    <scope>NUCLEOTIDE SEQUENCE [LARGE SCALE GENOMIC DNA]</scope>
    <source>
        <strain evidence="3 4">IE4872</strain>
        <plasmid evidence="4">prgalie4872d</plasmid>
    </source>
</reference>
<dbReference type="AlphaFoldDB" id="A0A1L5NRZ6"/>
<evidence type="ECO:0000313" key="3">
    <source>
        <dbReference type="EMBL" id="APO70676.1"/>
    </source>
</evidence>
<feature type="signal peptide" evidence="2">
    <location>
        <begin position="1"/>
        <end position="25"/>
    </location>
</feature>
<evidence type="ECO:0000313" key="4">
    <source>
        <dbReference type="Proteomes" id="UP000184749"/>
    </source>
</evidence>
<dbReference type="PANTHER" id="PTHR42928:SF5">
    <property type="entry name" value="BLR1237 PROTEIN"/>
    <property type="match status" value="1"/>
</dbReference>
<evidence type="ECO:0000256" key="2">
    <source>
        <dbReference type="SAM" id="SignalP"/>
    </source>
</evidence>
<dbReference type="EMBL" id="CP017105">
    <property type="protein sequence ID" value="APO70676.1"/>
    <property type="molecule type" value="Genomic_DNA"/>
</dbReference>